<evidence type="ECO:0000256" key="3">
    <source>
        <dbReference type="SAM" id="MobiDB-lite"/>
    </source>
</evidence>
<name>A0A6V7QTS1_ANACO</name>
<reference evidence="5" key="1">
    <citation type="submission" date="2020-07" db="EMBL/GenBank/DDBJ databases">
        <authorList>
            <person name="Lin J."/>
        </authorList>
    </citation>
    <scope>NUCLEOTIDE SEQUENCE</scope>
</reference>
<dbReference type="AlphaFoldDB" id="A0A6V7QTS1"/>
<evidence type="ECO:0000313" key="5">
    <source>
        <dbReference type="EMBL" id="CAD1846573.1"/>
    </source>
</evidence>
<dbReference type="Pfam" id="PF02225">
    <property type="entry name" value="PA"/>
    <property type="match status" value="1"/>
</dbReference>
<proteinExistence type="inferred from homology"/>
<feature type="compositionally biased region" description="Low complexity" evidence="3">
    <location>
        <begin position="153"/>
        <end position="162"/>
    </location>
</feature>
<evidence type="ECO:0000256" key="1">
    <source>
        <dbReference type="ARBA" id="ARBA00011073"/>
    </source>
</evidence>
<evidence type="ECO:0000259" key="4">
    <source>
        <dbReference type="Pfam" id="PF02225"/>
    </source>
</evidence>
<dbReference type="PANTHER" id="PTHR10795">
    <property type="entry name" value="PROPROTEIN CONVERTASE SUBTILISIN/KEXIN"/>
    <property type="match status" value="1"/>
</dbReference>
<feature type="domain" description="PA" evidence="4">
    <location>
        <begin position="17"/>
        <end position="81"/>
    </location>
</feature>
<dbReference type="InterPro" id="IPR003137">
    <property type="entry name" value="PA_domain"/>
</dbReference>
<feature type="compositionally biased region" description="Basic and acidic residues" evidence="3">
    <location>
        <begin position="131"/>
        <end position="141"/>
    </location>
</feature>
<feature type="region of interest" description="Disordered" evidence="3">
    <location>
        <begin position="123"/>
        <end position="182"/>
    </location>
</feature>
<dbReference type="Gene3D" id="3.50.30.30">
    <property type="match status" value="1"/>
</dbReference>
<feature type="region of interest" description="Disordered" evidence="3">
    <location>
        <begin position="76"/>
        <end position="103"/>
    </location>
</feature>
<dbReference type="InterPro" id="IPR045051">
    <property type="entry name" value="SBT"/>
</dbReference>
<dbReference type="EMBL" id="CAJEUB010000020">
    <property type="protein sequence ID" value="CAD1846573.1"/>
    <property type="molecule type" value="Genomic_DNA"/>
</dbReference>
<sequence length="227" mass="23578">MPPPPHPPPPPPGTLAPEKVAGKLVLCDRGVNARVQKGVAVRDAGGAGMVLANTAASGEELVADAHLLPATGVGQRAGDAIRATSSPTPTPPPPSPSRARRSGCALARRGRVLVARANAVTRVAQARPRRARGEHPGRVDRVGGPTGSRRIRAASSTTSSRGRPCRAPRQRPRRAPQGAHPEWSPAAIRSALMTTAYSAYREAAAASSTSPRLMTTAYFLDGAPLHH</sequence>
<organism evidence="5">
    <name type="scientific">Ananas comosus var. bracteatus</name>
    <name type="common">red pineapple</name>
    <dbReference type="NCBI Taxonomy" id="296719"/>
    <lineage>
        <taxon>Eukaryota</taxon>
        <taxon>Viridiplantae</taxon>
        <taxon>Streptophyta</taxon>
        <taxon>Embryophyta</taxon>
        <taxon>Tracheophyta</taxon>
        <taxon>Spermatophyta</taxon>
        <taxon>Magnoliopsida</taxon>
        <taxon>Liliopsida</taxon>
        <taxon>Poales</taxon>
        <taxon>Bromeliaceae</taxon>
        <taxon>Bromelioideae</taxon>
        <taxon>Ananas</taxon>
    </lineage>
</organism>
<comment type="similarity">
    <text evidence="1">Belongs to the peptidase S8 family.</text>
</comment>
<evidence type="ECO:0000256" key="2">
    <source>
        <dbReference type="ARBA" id="ARBA00022729"/>
    </source>
</evidence>
<keyword evidence="2" id="KW-0732">Signal</keyword>
<dbReference type="CDD" id="cd02120">
    <property type="entry name" value="PA_subtilisin_like"/>
    <property type="match status" value="1"/>
</dbReference>
<accession>A0A6V7QTS1</accession>
<feature type="compositionally biased region" description="Basic residues" evidence="3">
    <location>
        <begin position="163"/>
        <end position="174"/>
    </location>
</feature>
<protein>
    <recommendedName>
        <fullName evidence="4">PA domain-containing protein</fullName>
    </recommendedName>
</protein>
<gene>
    <name evidence="5" type="ORF">CB5_LOCUS29784</name>
</gene>